<evidence type="ECO:0000313" key="1">
    <source>
        <dbReference type="EMBL" id="CAG8806800.1"/>
    </source>
</evidence>
<protein>
    <submittedName>
        <fullName evidence="1">8490_t:CDS:1</fullName>
    </submittedName>
</protein>
<keyword evidence="2" id="KW-1185">Reference proteome</keyword>
<comment type="caution">
    <text evidence="1">The sequence shown here is derived from an EMBL/GenBank/DDBJ whole genome shotgun (WGS) entry which is preliminary data.</text>
</comment>
<organism evidence="1 2">
    <name type="scientific">Racocetra fulgida</name>
    <dbReference type="NCBI Taxonomy" id="60492"/>
    <lineage>
        <taxon>Eukaryota</taxon>
        <taxon>Fungi</taxon>
        <taxon>Fungi incertae sedis</taxon>
        <taxon>Mucoromycota</taxon>
        <taxon>Glomeromycotina</taxon>
        <taxon>Glomeromycetes</taxon>
        <taxon>Diversisporales</taxon>
        <taxon>Gigasporaceae</taxon>
        <taxon>Racocetra</taxon>
    </lineage>
</organism>
<dbReference type="Proteomes" id="UP000789396">
    <property type="component" value="Unassembled WGS sequence"/>
</dbReference>
<evidence type="ECO:0000313" key="2">
    <source>
        <dbReference type="Proteomes" id="UP000789396"/>
    </source>
</evidence>
<gene>
    <name evidence="1" type="ORF">RFULGI_LOCUS18316</name>
</gene>
<accession>A0A9N9K1Z4</accession>
<dbReference type="AlphaFoldDB" id="A0A9N9K1Z4"/>
<sequence length="86" mass="10490">KKAKWFQSLEDEVIEHKRTRTIKRIYQRAERNNMSLKATLTEIKLDQKLREWILLKEGKGAHEFGKIRRKYGKERRTLIVEHWTKA</sequence>
<proteinExistence type="predicted"/>
<dbReference type="EMBL" id="CAJVPZ010079184">
    <property type="protein sequence ID" value="CAG8806800.1"/>
    <property type="molecule type" value="Genomic_DNA"/>
</dbReference>
<reference evidence="1" key="1">
    <citation type="submission" date="2021-06" db="EMBL/GenBank/DDBJ databases">
        <authorList>
            <person name="Kallberg Y."/>
            <person name="Tangrot J."/>
            <person name="Rosling A."/>
        </authorList>
    </citation>
    <scope>NUCLEOTIDE SEQUENCE</scope>
    <source>
        <strain evidence="1">IN212</strain>
    </source>
</reference>
<name>A0A9N9K1Z4_9GLOM</name>
<feature type="non-terminal residue" evidence="1">
    <location>
        <position position="1"/>
    </location>
</feature>
<feature type="non-terminal residue" evidence="1">
    <location>
        <position position="86"/>
    </location>
</feature>